<dbReference type="Gene3D" id="3.20.20.70">
    <property type="entry name" value="Aldolase class I"/>
    <property type="match status" value="1"/>
</dbReference>
<dbReference type="CDD" id="cd14791">
    <property type="entry name" value="GH36"/>
    <property type="match status" value="1"/>
</dbReference>
<dbReference type="InterPro" id="IPR017853">
    <property type="entry name" value="GH"/>
</dbReference>
<protein>
    <recommendedName>
        <fullName evidence="3">Alpha-galactosidase</fullName>
    </recommendedName>
</protein>
<dbReference type="InterPro" id="IPR013785">
    <property type="entry name" value="Aldolase_TIM"/>
</dbReference>
<comment type="caution">
    <text evidence="1">The sequence shown here is derived from an EMBL/GenBank/DDBJ whole genome shotgun (WGS) entry which is preliminary data.</text>
</comment>
<name>A0A139SHP8_9BACT</name>
<dbReference type="EMBL" id="LSZQ01000069">
    <property type="protein sequence ID" value="KXU34069.1"/>
    <property type="molecule type" value="Genomic_DNA"/>
</dbReference>
<dbReference type="Proteomes" id="UP000070058">
    <property type="component" value="Unassembled WGS sequence"/>
</dbReference>
<dbReference type="InterPro" id="IPR002252">
    <property type="entry name" value="Glyco_hydro_36"/>
</dbReference>
<dbReference type="GO" id="GO:0004557">
    <property type="term" value="F:alpha-galactosidase activity"/>
    <property type="evidence" value="ECO:0007669"/>
    <property type="project" value="InterPro"/>
</dbReference>
<dbReference type="SUPFAM" id="SSF51445">
    <property type="entry name" value="(Trans)glycosidases"/>
    <property type="match status" value="1"/>
</dbReference>
<dbReference type="AlphaFoldDB" id="A0A139SHP8"/>
<dbReference type="Pfam" id="PF02065">
    <property type="entry name" value="Melibiase"/>
    <property type="match status" value="1"/>
</dbReference>
<accession>A0A139SHP8</accession>
<dbReference type="PRINTS" id="PR00743">
    <property type="entry name" value="GLHYDRLASE36"/>
</dbReference>
<evidence type="ECO:0000313" key="1">
    <source>
        <dbReference type="EMBL" id="KXU34069.1"/>
    </source>
</evidence>
<dbReference type="GO" id="GO:0016052">
    <property type="term" value="P:carbohydrate catabolic process"/>
    <property type="evidence" value="ECO:0007669"/>
    <property type="project" value="InterPro"/>
</dbReference>
<dbReference type="InterPro" id="IPR038417">
    <property type="entry name" value="Alpga-gal_N_sf"/>
</dbReference>
<proteinExistence type="predicted"/>
<gene>
    <name evidence="1" type="ORF">AXK11_09055</name>
</gene>
<evidence type="ECO:0000313" key="2">
    <source>
        <dbReference type="Proteomes" id="UP000070058"/>
    </source>
</evidence>
<dbReference type="STRING" id="1548207.AXK11_09055"/>
<evidence type="ECO:0008006" key="3">
    <source>
        <dbReference type="Google" id="ProtNLM"/>
    </source>
</evidence>
<reference evidence="2" key="1">
    <citation type="submission" date="2016-02" db="EMBL/GenBank/DDBJ databases">
        <authorList>
            <person name="Sanders J.G."/>
            <person name="Lin J.Y."/>
            <person name="Wertz J.T."/>
            <person name="Russell J.A."/>
            <person name="Moreau C.S."/>
            <person name="Powell S."/>
        </authorList>
    </citation>
    <scope>NUCLEOTIDE SEQUENCE [LARGE SCALE GENOMIC DNA]</scope>
    <source>
        <strain evidence="2">CAG34</strain>
    </source>
</reference>
<keyword evidence="2" id="KW-1185">Reference proteome</keyword>
<dbReference type="Gene3D" id="2.70.98.60">
    <property type="entry name" value="alpha-galactosidase from lactobacil brevis"/>
    <property type="match status" value="1"/>
</dbReference>
<organism evidence="1 2">
    <name type="scientific">Cephaloticoccus primus</name>
    <dbReference type="NCBI Taxonomy" id="1548207"/>
    <lineage>
        <taxon>Bacteria</taxon>
        <taxon>Pseudomonadati</taxon>
        <taxon>Verrucomicrobiota</taxon>
        <taxon>Opitutia</taxon>
        <taxon>Opitutales</taxon>
        <taxon>Opitutaceae</taxon>
        <taxon>Cephaloticoccus</taxon>
    </lineage>
</organism>
<sequence>MLPENRWPGRLVVGGKTLDDFVAIGEEASSEASWTIRVFQSISEPTLQIRAQWRAIGAATEWISTLVNNSSAPSGSVTELRSLAASWPTRGSVDFYGNRGSLCEIEDFADLSESDLDVIELRPKGGKSSNGALPFFALTDGHDSLAVGIGWSGQWCATIRHSAAILQVEVGLPRVGFVLRPQESVRLPSVLLTRAPQAPADQARWAVRAHLTDHVVPKSPTGESPNFTAHGMMHEYHRTRVTSEQIEIAALERAAEMGFEAYWIDACWYGNSTSWDHEVGNWNVRRSDFPRGLRPISDRAHELGMKFIFWMEPERARPDSEWARAHPELFLHFPDEKTGARGLLLNLGDPRAVDLAFEKASSLITEFNADIYRQDFNTWPLAAWRAADAPDRVGITEIRHIEGLYEFWDRLLAAHPGLLIDNCAEGGRRIDLETLRRSVPLFRSDAGDLPGRGMSLMDITNQIHCWGLSHWLPDHGGPIKTFDAYATRSGLSTGFMAYRVLPENEQDPEYADAIAAVAENKRLRSLIASSERIGLIRPNLRFESVTAFQHHRHTDSRGIIVVLRGTWPWGETVTLHPQHIDADATYQVTRWDDYRASPPAQLAGAELQERVITIPQTRSSVLLEYQRVG</sequence>